<gene>
    <name evidence="2" type="ORF">ANN_23301</name>
</gene>
<feature type="region of interest" description="Disordered" evidence="1">
    <location>
        <begin position="1"/>
        <end position="93"/>
    </location>
</feature>
<proteinExistence type="predicted"/>
<evidence type="ECO:0000256" key="1">
    <source>
        <dbReference type="SAM" id="MobiDB-lite"/>
    </source>
</evidence>
<reference evidence="2 3" key="1">
    <citation type="journal article" date="2022" name="Allergy">
        <title>Genome assembly and annotation of Periplaneta americana reveal a comprehensive cockroach allergen profile.</title>
        <authorList>
            <person name="Wang L."/>
            <person name="Xiong Q."/>
            <person name="Saelim N."/>
            <person name="Wang L."/>
            <person name="Nong W."/>
            <person name="Wan A.T."/>
            <person name="Shi M."/>
            <person name="Liu X."/>
            <person name="Cao Q."/>
            <person name="Hui J.H.L."/>
            <person name="Sookrung N."/>
            <person name="Leung T.F."/>
            <person name="Tungtrongchitr A."/>
            <person name="Tsui S.K.W."/>
        </authorList>
    </citation>
    <scope>NUCLEOTIDE SEQUENCE [LARGE SCALE GENOMIC DNA]</scope>
    <source>
        <strain evidence="2">PWHHKU_190912</strain>
    </source>
</reference>
<organism evidence="2 3">
    <name type="scientific">Periplaneta americana</name>
    <name type="common">American cockroach</name>
    <name type="synonym">Blatta americana</name>
    <dbReference type="NCBI Taxonomy" id="6978"/>
    <lineage>
        <taxon>Eukaryota</taxon>
        <taxon>Metazoa</taxon>
        <taxon>Ecdysozoa</taxon>
        <taxon>Arthropoda</taxon>
        <taxon>Hexapoda</taxon>
        <taxon>Insecta</taxon>
        <taxon>Pterygota</taxon>
        <taxon>Neoptera</taxon>
        <taxon>Polyneoptera</taxon>
        <taxon>Dictyoptera</taxon>
        <taxon>Blattodea</taxon>
        <taxon>Blattoidea</taxon>
        <taxon>Blattidae</taxon>
        <taxon>Blattinae</taxon>
        <taxon>Periplaneta</taxon>
    </lineage>
</organism>
<comment type="caution">
    <text evidence="2">The sequence shown here is derived from an EMBL/GenBank/DDBJ whole genome shotgun (WGS) entry which is preliminary data.</text>
</comment>
<feature type="compositionally biased region" description="Basic and acidic residues" evidence="1">
    <location>
        <begin position="54"/>
        <end position="74"/>
    </location>
</feature>
<protein>
    <submittedName>
        <fullName evidence="2">Uncharacterized protein</fullName>
    </submittedName>
</protein>
<evidence type="ECO:0000313" key="3">
    <source>
        <dbReference type="Proteomes" id="UP001148838"/>
    </source>
</evidence>
<dbReference type="EMBL" id="JAJSOF020000025">
    <property type="protein sequence ID" value="KAJ4434733.1"/>
    <property type="molecule type" value="Genomic_DNA"/>
</dbReference>
<evidence type="ECO:0000313" key="2">
    <source>
        <dbReference type="EMBL" id="KAJ4434733.1"/>
    </source>
</evidence>
<dbReference type="Proteomes" id="UP001148838">
    <property type="component" value="Unassembled WGS sequence"/>
</dbReference>
<keyword evidence="3" id="KW-1185">Reference proteome</keyword>
<sequence>MSPGSSTESYPAFAHIGLRENPGKNLNQDVEVKAWGGNKRGIEEEEEDEEEEEGNRKKDRDRNKAETSSKERSEPATAEDIAMLVDTIKNVGR</sequence>
<accession>A0ABQ8SL57</accession>
<name>A0ABQ8SL57_PERAM</name>
<feature type="compositionally biased region" description="Acidic residues" evidence="1">
    <location>
        <begin position="43"/>
        <end position="53"/>
    </location>
</feature>